<organism evidence="2 3">
    <name type="scientific">Frondihabitans sucicola</name>
    <dbReference type="NCBI Taxonomy" id="1268041"/>
    <lineage>
        <taxon>Bacteria</taxon>
        <taxon>Bacillati</taxon>
        <taxon>Actinomycetota</taxon>
        <taxon>Actinomycetes</taxon>
        <taxon>Micrococcales</taxon>
        <taxon>Microbacteriaceae</taxon>
        <taxon>Frondihabitans</taxon>
    </lineage>
</organism>
<dbReference type="Proteomes" id="UP001321486">
    <property type="component" value="Chromosome"/>
</dbReference>
<keyword evidence="1" id="KW-1133">Transmembrane helix</keyword>
<gene>
    <name evidence="2" type="ORF">GCM10025867_29180</name>
</gene>
<feature type="transmembrane region" description="Helical" evidence="1">
    <location>
        <begin position="28"/>
        <end position="48"/>
    </location>
</feature>
<reference evidence="3" key="1">
    <citation type="journal article" date="2019" name="Int. J. Syst. Evol. Microbiol.">
        <title>The Global Catalogue of Microorganisms (GCM) 10K type strain sequencing project: providing services to taxonomists for standard genome sequencing and annotation.</title>
        <authorList>
            <consortium name="The Broad Institute Genomics Platform"/>
            <consortium name="The Broad Institute Genome Sequencing Center for Infectious Disease"/>
            <person name="Wu L."/>
            <person name="Ma J."/>
        </authorList>
    </citation>
    <scope>NUCLEOTIDE SEQUENCE [LARGE SCALE GENOMIC DNA]</scope>
    <source>
        <strain evidence="3">NBRC 108728</strain>
    </source>
</reference>
<keyword evidence="1" id="KW-0812">Transmembrane</keyword>
<sequence>MNDEAQDPDEAEIDPALLRWLPVTRREWLLPPVLVVALAVVVLLAARGHTSTVAAHRLDLGWRVAAVAGTAAALVMAPFGRRAYLDVSEDAARRYGRATGVAFLSVAVVLLVTGILTDNTFLASTTLFALWPFAPRLRSSVLRLAERDPARARRIATRVLLAAVVVVVLAVVLALAGPDTFATTYVVSIAFVYGPIVAIAAGLTRREIGRLRRSA</sequence>
<dbReference type="RefSeq" id="WP_286343629.1">
    <property type="nucleotide sequence ID" value="NZ_AP027732.1"/>
</dbReference>
<evidence type="ECO:0000313" key="2">
    <source>
        <dbReference type="EMBL" id="BDZ50677.1"/>
    </source>
</evidence>
<accession>A0ABN6Y004</accession>
<keyword evidence="3" id="KW-1185">Reference proteome</keyword>
<evidence type="ECO:0008006" key="4">
    <source>
        <dbReference type="Google" id="ProtNLM"/>
    </source>
</evidence>
<dbReference type="EMBL" id="AP027732">
    <property type="protein sequence ID" value="BDZ50677.1"/>
    <property type="molecule type" value="Genomic_DNA"/>
</dbReference>
<name>A0ABN6Y004_9MICO</name>
<evidence type="ECO:0000313" key="3">
    <source>
        <dbReference type="Proteomes" id="UP001321486"/>
    </source>
</evidence>
<feature type="transmembrane region" description="Helical" evidence="1">
    <location>
        <begin position="155"/>
        <end position="176"/>
    </location>
</feature>
<proteinExistence type="predicted"/>
<feature type="transmembrane region" description="Helical" evidence="1">
    <location>
        <begin position="101"/>
        <end position="134"/>
    </location>
</feature>
<protein>
    <recommendedName>
        <fullName evidence="4">DUF3159 domain-containing protein</fullName>
    </recommendedName>
</protein>
<feature type="transmembrane region" description="Helical" evidence="1">
    <location>
        <begin position="60"/>
        <end position="81"/>
    </location>
</feature>
<evidence type="ECO:0000256" key="1">
    <source>
        <dbReference type="SAM" id="Phobius"/>
    </source>
</evidence>
<keyword evidence="1" id="KW-0472">Membrane</keyword>
<feature type="transmembrane region" description="Helical" evidence="1">
    <location>
        <begin position="182"/>
        <end position="203"/>
    </location>
</feature>